<dbReference type="EMBL" id="JAAFZH010000011">
    <property type="protein sequence ID" value="NDU97361.1"/>
    <property type="molecule type" value="Genomic_DNA"/>
</dbReference>
<dbReference type="Pfam" id="PF17210">
    <property type="entry name" value="SdrD_B"/>
    <property type="match status" value="1"/>
</dbReference>
<dbReference type="InterPro" id="IPR033764">
    <property type="entry name" value="Sdr_B"/>
</dbReference>
<feature type="region of interest" description="Disordered" evidence="4">
    <location>
        <begin position="2470"/>
        <end position="2493"/>
    </location>
</feature>
<evidence type="ECO:0000313" key="6">
    <source>
        <dbReference type="EMBL" id="NDU97361.1"/>
    </source>
</evidence>
<dbReference type="InterPro" id="IPR051172">
    <property type="entry name" value="Chlamydia_OmcB"/>
</dbReference>
<dbReference type="Gene3D" id="2.60.40.10">
    <property type="entry name" value="Immunoglobulins"/>
    <property type="match status" value="2"/>
</dbReference>
<dbReference type="GO" id="GO:0005576">
    <property type="term" value="C:extracellular region"/>
    <property type="evidence" value="ECO:0007669"/>
    <property type="project" value="UniProtKB-SubCell"/>
</dbReference>
<dbReference type="InterPro" id="IPR047589">
    <property type="entry name" value="DUF11_rpt"/>
</dbReference>
<protein>
    <submittedName>
        <fullName evidence="6">DUF11 domain-containing protein</fullName>
    </submittedName>
</protein>
<feature type="region of interest" description="Disordered" evidence="4">
    <location>
        <begin position="51"/>
        <end position="75"/>
    </location>
</feature>
<proteinExistence type="predicted"/>
<dbReference type="Pfam" id="PF19081">
    <property type="entry name" value="Ig_7"/>
    <property type="match status" value="1"/>
</dbReference>
<feature type="compositionally biased region" description="Polar residues" evidence="4">
    <location>
        <begin position="62"/>
        <end position="72"/>
    </location>
</feature>
<evidence type="ECO:0000256" key="4">
    <source>
        <dbReference type="SAM" id="MobiDB-lite"/>
    </source>
</evidence>
<dbReference type="Gene3D" id="2.60.40.3080">
    <property type="match status" value="1"/>
</dbReference>
<sequence>VVVLLDGSNTPIASTTTNASGIYSFTGLTPGVPYSVSFVAPTGYTATIANAGGDDTKDSDANPVTGQTQSVTLAPGENNPNLDAGFYPACPTNFSLVASADANLCAGDSLQLFASSGIPGAKICWFLNPTDSIPFAIVDNGVAVIVKPSLTTTYYAEASIDGCYSPFEPVVVTVINVPAPVVAGNVRNVCPAQTANLATVQISNSNANMTYEWYTSSVRSQATRVTNLTAVAAGQYYLFARSQEGCYSAPAIVNVEIVNCNCVNLAEVRVDPVPAVCGVDPATLKATISGSATSITWTTTGSGTFSSTTSLTATYTPSVSDVASGSVIITATTNDPDGPGGVCTASSYPVILRINKRPDAPVGVACDDTLVCQGTSTKLIGFAPGARINWYNENGTLLATTQSGGKVTITPTKAGANVYYAEAIGAENCTSTTRTSITVTVGTCLADLAVVKKVMTAGPYSVGQKVTYSITASNNGPITATDVKMSDILPATLTYVSATPTGEFNPATGVWTIGTLTSGSNRNLFVEATINGTGSIKNTATISGTNNDPKYPQNDTSSVTIPVNLCNVQPPYIACAATEICKGDATTLKAVGCEGGSVRWSDGQTGVSVSIKPTVTTTYSASCVMPNGCVSAASNLIKVTVVDPQPPVIVASASYVCPGASVTLTASGCVGGTIEWSEGPQTGASIVVNPYTKTTYTATCRIANCLSAPATKTIDIATDLPTPTIVCSQTSVCPGGTVTLTVNNCVGTPIWSSTTATTGSIVVTPTVGNNSYSVYCKNGACSSKRSEIYTITVVPAAIPTVTADVDTVCANGKVVLTAEGCNGTVIWNNQQTGSSITVTPSASTSYFAQCKTGDNCLSAPSNSVAITVVTPSAPIVATSSLSVCSGNVVTLSATGCQGTVKWYGVDKVGASVQIMPTETKEYYATCTIGSCESAPSNKVRIRVTTSGGTPPTVAASSLAVCSGSVVSLSATGCSGTVLWSDGQTGAVVSVTATPTNKEFNAVCMTNGTCASGGSEVIRLTVTPTPTPTITRCVCSADTICPGENVKLSVKNCQGTPYWSTGETTASIIVTPGVTTSYTVYCQDGACKSQSSQPYTVTVIPVAAPTIVASATTVAPGGTISLTATGCAGDVIWSANDVNGNNKGSVIVVRPEGAQTYYAQCKFRECLSNPSNTITVNRGDCPVKAGTLTPVNPTVCAGTSTTVTVAATSNGGIVQPTGYSVLYVLTKGAGLVVDQTSTTPSFSVPAQAENYTIHTLVYNADPSSPNYLNLSAIKPGITTATDVIKLIADQHACADLDLTGATVNVRSVAAPTLTAGPSLTVCSGSTVKLTAAGCEGGTVTWSDGSVGASINKVVYSDLSMTATCTIDGCTSAMSQSINIKLGTSNIPAIVVDKPTICVGETVSLTATGCNGGTYVWSDPASTTGSVLTVTPTATAQYRVKCKVGECESEWSAYNTIAVGAPAAPTVSILGGGTSTTACFGSPVTLVAEGCGPNSYVTWSNNQVGQSITVSLASSVTYTARCCTSNQCKSEPSNAVAITVLPKVPQPTVVDKTNTCPFNTVDLSTAVTSSVATTGGVFEFYTNAALSPESKVANPAAVGTGTYYVVEKTTNGCYGLPVAIHVQINTCSEPTPCDAQNPATADAGADASICAAKSYQLNGKIGGTAKVSYWKSSGNGTFDNPYLPNATYTASAEDILAGKVTLTLSASTNNANCPVATDDMILTIDGGKTTPVVSVVGNTNLCFGDSVTLKAPDGAGGYLWSNKAKTQSLVVKTSGVYSVQLIDGKGCSSVKSADVVVNVAAPVLPPLVKNLRNTCPEKIVDLTKAVSSPTPGSSYIYRICECTTSNIVIRPDSVCEGNYWIVERGPTGCLSKPSKVVVKVFNCATDTLDTDVSIAKTADKSIVKRGETVTYTLTVSNNGKHTAHHVDVRDVLPKGLEVVPGPAPTYTLSNGVITQTLDSLPAGKSTSIVFAARLLNRGEVTNTAEITYLDNNDPNLANNTSSVTVRDTSTAKAGVVGLAKAVVGTPSAVGDSLINVRYGFVLTNMGDDTLRNVQVTDDLAYAFSPNTIQAVTVSSINPDFTLNQNSAFTGTAGNTQLFDSTTSYIAPNRSQMFFLDVTVKRTAGDTTKTFRNIASVSALSNGIRIEDLSTNGSDVDPDGDGDPTNNTSFSVFTLGDTLPTGPSIGVALAVVKVEPQADSSYNVTYKATVKNFGDVTLHGVSLTDSLVKAFTTPTAYSVVGAPVVGAGSHLVANTGFNGNTQSNLLTNLSYLNAGEQDTVLITVNIKPNGNNGPFYSSIIAEGRTADSTQTVTDISNNGLDPKPEGATATGVRFDLPAGLLGVAKSVGTPTEVETGVYDIPYTITLSNLGTVPLTNVQVVDNLSETFGHGALIVSNHIPVTAGAGLTVDTLYTGQGLVTKMLVDSLSSLAVGASRSLSFNVRVDVKNADSLTFYNTAYATALAAGNVVVADTSTAGTDNDPDNDLDPRNNSEPTPIALNNLTGATYIGVAMAVSDTVRQPNGSYNVTYKVVVQNFGKENLKAVSISDSLSKVFNSQTGATYAIVQAPITTSTGSTLKLNGDFDGGLQPLLVLGDSTSTLAAGKTDTIQFVVNVTSNGSTTTFLNSVYAEAIASTGKVSDISTNGLIPDLNGNGNPTDLNEREATPLNLPISNAGVFIPEGFSPNGDGINDLFVIRGLAGVTVSLEIYNRWGHMVYKNDDYQNDWNGKPNTGVMIGSDADGLPDGTYYYVVKTSDGRKFVRYMMINR</sequence>
<name>A0A6L9LDX3_9BACT</name>
<dbReference type="InterPro" id="IPR001434">
    <property type="entry name" value="OmcB-like_DUF11"/>
</dbReference>
<dbReference type="InterPro" id="IPR013783">
    <property type="entry name" value="Ig-like_fold"/>
</dbReference>
<evidence type="ECO:0000256" key="2">
    <source>
        <dbReference type="ARBA" id="ARBA00022525"/>
    </source>
</evidence>
<keyword evidence="3" id="KW-0732">Signal</keyword>
<gene>
    <name evidence="6" type="ORF">GK108_20930</name>
</gene>
<dbReference type="Proteomes" id="UP000474175">
    <property type="component" value="Unassembled WGS sequence"/>
</dbReference>
<keyword evidence="7" id="KW-1185">Reference proteome</keyword>
<dbReference type="InterPro" id="IPR044023">
    <property type="entry name" value="Ig_7"/>
</dbReference>
<dbReference type="Pfam" id="PF01345">
    <property type="entry name" value="DUF11"/>
    <property type="match status" value="2"/>
</dbReference>
<evidence type="ECO:0000256" key="3">
    <source>
        <dbReference type="ARBA" id="ARBA00022729"/>
    </source>
</evidence>
<accession>A0A6L9LDX3</accession>
<dbReference type="Pfam" id="PF13585">
    <property type="entry name" value="CHU_C"/>
    <property type="match status" value="1"/>
</dbReference>
<organism evidence="6 7">
    <name type="scientific">Spirosoma terrae</name>
    <dbReference type="NCBI Taxonomy" id="1968276"/>
    <lineage>
        <taxon>Bacteria</taxon>
        <taxon>Pseudomonadati</taxon>
        <taxon>Bacteroidota</taxon>
        <taxon>Cytophagia</taxon>
        <taxon>Cytophagales</taxon>
        <taxon>Cytophagaceae</taxon>
        <taxon>Spirosoma</taxon>
    </lineage>
</organism>
<keyword evidence="2" id="KW-0964">Secreted</keyword>
<dbReference type="SUPFAM" id="SSF117074">
    <property type="entry name" value="Hypothetical protein PA1324"/>
    <property type="match status" value="1"/>
</dbReference>
<dbReference type="NCBIfam" id="TIGR01451">
    <property type="entry name" value="B_ant_repeat"/>
    <property type="match status" value="3"/>
</dbReference>
<comment type="caution">
    <text evidence="6">The sequence shown here is derived from an EMBL/GenBank/DDBJ whole genome shotgun (WGS) entry which is preliminary data.</text>
</comment>
<dbReference type="NCBIfam" id="TIGR04131">
    <property type="entry name" value="Bac_Flav_CTERM"/>
    <property type="match status" value="1"/>
</dbReference>
<feature type="domain" description="Ig-like" evidence="5">
    <location>
        <begin position="349"/>
        <end position="440"/>
    </location>
</feature>
<feature type="non-terminal residue" evidence="6">
    <location>
        <position position="1"/>
    </location>
</feature>
<comment type="subcellular location">
    <subcellularLocation>
        <location evidence="1">Secreted</location>
    </subcellularLocation>
</comment>
<dbReference type="PANTHER" id="PTHR34819:SF3">
    <property type="entry name" value="CELL SURFACE PROTEIN"/>
    <property type="match status" value="1"/>
</dbReference>
<evidence type="ECO:0000259" key="5">
    <source>
        <dbReference type="PROSITE" id="PS50835"/>
    </source>
</evidence>
<dbReference type="InterPro" id="IPR007110">
    <property type="entry name" value="Ig-like_dom"/>
</dbReference>
<dbReference type="PANTHER" id="PTHR34819">
    <property type="entry name" value="LARGE CYSTEINE-RICH PERIPLASMIC PROTEIN OMCB"/>
    <property type="match status" value="1"/>
</dbReference>
<dbReference type="InterPro" id="IPR026341">
    <property type="entry name" value="T9SS_type_B"/>
</dbReference>
<reference evidence="6 7" key="1">
    <citation type="submission" date="2020-02" db="EMBL/GenBank/DDBJ databases">
        <title>Draft genome sequence of two Spirosoma agri KCTC 52727 and Spirosoma terrae KCTC 52035.</title>
        <authorList>
            <person name="Rojas J."/>
            <person name="Ambika Manirajan B."/>
            <person name="Suarez C."/>
            <person name="Ratering S."/>
            <person name="Schnell S."/>
        </authorList>
    </citation>
    <scope>NUCLEOTIDE SEQUENCE [LARGE SCALE GENOMIC DNA]</scope>
    <source>
        <strain evidence="6 7">KCTC 52035</strain>
    </source>
</reference>
<evidence type="ECO:0000256" key="1">
    <source>
        <dbReference type="ARBA" id="ARBA00004613"/>
    </source>
</evidence>
<evidence type="ECO:0000313" key="7">
    <source>
        <dbReference type="Proteomes" id="UP000474175"/>
    </source>
</evidence>
<dbReference type="PROSITE" id="PS50835">
    <property type="entry name" value="IG_LIKE"/>
    <property type="match status" value="1"/>
</dbReference>